<feature type="region of interest" description="Disordered" evidence="1">
    <location>
        <begin position="123"/>
        <end position="145"/>
    </location>
</feature>
<feature type="region of interest" description="Disordered" evidence="1">
    <location>
        <begin position="45"/>
        <end position="65"/>
    </location>
</feature>
<organism evidence="4">
    <name type="scientific">Octactis speculum</name>
    <dbReference type="NCBI Taxonomy" id="3111310"/>
    <lineage>
        <taxon>Eukaryota</taxon>
        <taxon>Sar</taxon>
        <taxon>Stramenopiles</taxon>
        <taxon>Ochrophyta</taxon>
        <taxon>Dictyochophyceae</taxon>
        <taxon>Dictyochales</taxon>
        <taxon>Dictyochaceae</taxon>
        <taxon>Octactis</taxon>
    </lineage>
</organism>
<dbReference type="Pfam" id="PF03407">
    <property type="entry name" value="Nucleotid_trans"/>
    <property type="match status" value="1"/>
</dbReference>
<dbReference type="AlphaFoldDB" id="A0A7S2MNR5"/>
<reference evidence="4" key="1">
    <citation type="submission" date="2021-01" db="EMBL/GenBank/DDBJ databases">
        <authorList>
            <person name="Corre E."/>
            <person name="Pelletier E."/>
            <person name="Niang G."/>
            <person name="Scheremetjew M."/>
            <person name="Finn R."/>
            <person name="Kale V."/>
            <person name="Holt S."/>
            <person name="Cochrane G."/>
            <person name="Meng A."/>
            <person name="Brown T."/>
            <person name="Cohen L."/>
        </authorList>
    </citation>
    <scope>NUCLEOTIDE SEQUENCE</scope>
    <source>
        <strain evidence="4">CCMP1381</strain>
    </source>
</reference>
<dbReference type="PANTHER" id="PTHR47032:SF1">
    <property type="entry name" value="UDP-D-XYLOSE:L-FUCOSE ALPHA-1,3-D-XYLOSYLTRANSFERASE-RELATED"/>
    <property type="match status" value="1"/>
</dbReference>
<evidence type="ECO:0000256" key="2">
    <source>
        <dbReference type="SAM" id="Phobius"/>
    </source>
</evidence>
<feature type="domain" description="Nucleotide-diphospho-sugar transferase" evidence="3">
    <location>
        <begin position="314"/>
        <end position="524"/>
    </location>
</feature>
<protein>
    <recommendedName>
        <fullName evidence="3">Nucleotide-diphospho-sugar transferase domain-containing protein</fullName>
    </recommendedName>
</protein>
<evidence type="ECO:0000256" key="1">
    <source>
        <dbReference type="SAM" id="MobiDB-lite"/>
    </source>
</evidence>
<keyword evidence="2" id="KW-0472">Membrane</keyword>
<proteinExistence type="predicted"/>
<feature type="transmembrane region" description="Helical" evidence="2">
    <location>
        <begin position="12"/>
        <end position="33"/>
    </location>
</feature>
<name>A0A7S2MNR5_9STRA</name>
<dbReference type="InterPro" id="IPR052636">
    <property type="entry name" value="UDP-D-xylose:L-fucose_XylT"/>
</dbReference>
<evidence type="ECO:0000313" key="4">
    <source>
        <dbReference type="EMBL" id="CAD9494084.1"/>
    </source>
</evidence>
<sequence length="574" mass="65406">MRTHRKKNDRKFGSGWVTTMIFVGAIAVSYSFGHVACHADCAMRETPDSKPLQKPQEDSVNEEKKRADILDQRLKDIQLKLDDASQEIFALNDAKASQATEIERLLEKLRAQESVEVMEADDSLLRKNEQQPQPAGNRADGKISGPVKGTSWASINTFDQTKFHEVLGLPYQHPSRNALLFDKKQGCDELVVVITGKKPKTCLAVLERTFLQPEVMKLELPQGVRWNSAAVNSIPWTQPGTVDLYPRGHHRENSIDKLGILLKHYLEMKEELKPILTQISRFKKKTVIVMCLNQGNLDLVFNFICSCRNLNIDIRNLIVFAADELTHKTLTTFGVQSYWHVGLGDFPAAAARAYGDATFVSLMWLKVVSVFLVNDLGFNQIFQDADLVWFKDPMPYFWNQSAEMDTFWQDDGARSNRFSPLFANSGFYFVRNTEPAKHFVYSLLISFHEIMAVRSHQHVLDKLLLTHKAHYGMGVKVLDKEEFPQGQVFHHNKALMQRFANLEVTPYVFHMCWTANKKDKLKYMKQVGLWYLKSECDIDFLSNADGAESVKSCCDATAKPWRPDGPGKLPNLRS</sequence>
<accession>A0A7S2MNR5</accession>
<dbReference type="EMBL" id="HBGS01062348">
    <property type="protein sequence ID" value="CAD9494084.1"/>
    <property type="molecule type" value="Transcribed_RNA"/>
</dbReference>
<keyword evidence="2" id="KW-0812">Transmembrane</keyword>
<evidence type="ECO:0000259" key="3">
    <source>
        <dbReference type="Pfam" id="PF03407"/>
    </source>
</evidence>
<keyword evidence="2" id="KW-1133">Transmembrane helix</keyword>
<feature type="compositionally biased region" description="Basic and acidic residues" evidence="1">
    <location>
        <begin position="55"/>
        <end position="65"/>
    </location>
</feature>
<dbReference type="PANTHER" id="PTHR47032">
    <property type="entry name" value="UDP-D-XYLOSE:L-FUCOSE ALPHA-1,3-D-XYLOSYLTRANSFERASE-RELATED"/>
    <property type="match status" value="1"/>
</dbReference>
<gene>
    <name evidence="4" type="ORF">DSPE1174_LOCUS32472</name>
</gene>
<dbReference type="GO" id="GO:0005794">
    <property type="term" value="C:Golgi apparatus"/>
    <property type="evidence" value="ECO:0007669"/>
    <property type="project" value="TreeGrafter"/>
</dbReference>
<dbReference type="GO" id="GO:0016757">
    <property type="term" value="F:glycosyltransferase activity"/>
    <property type="evidence" value="ECO:0007669"/>
    <property type="project" value="TreeGrafter"/>
</dbReference>
<dbReference type="InterPro" id="IPR005069">
    <property type="entry name" value="Nucl-diP-sugar_transferase"/>
</dbReference>